<feature type="transmembrane region" description="Helical" evidence="2">
    <location>
        <begin position="392"/>
        <end position="417"/>
    </location>
</feature>
<evidence type="ECO:0000256" key="2">
    <source>
        <dbReference type="SAM" id="Phobius"/>
    </source>
</evidence>
<gene>
    <name evidence="3" type="ORF">OLC1_LOCUS12705</name>
</gene>
<keyword evidence="2" id="KW-0472">Membrane</keyword>
<evidence type="ECO:0000313" key="3">
    <source>
        <dbReference type="EMBL" id="CAI9103572.1"/>
    </source>
</evidence>
<keyword evidence="2" id="KW-0812">Transmembrane</keyword>
<dbReference type="InterPro" id="IPR011990">
    <property type="entry name" value="TPR-like_helical_dom_sf"/>
</dbReference>
<keyword evidence="2" id="KW-1133">Transmembrane helix</keyword>
<dbReference type="Pfam" id="PF00515">
    <property type="entry name" value="TPR_1"/>
    <property type="match status" value="1"/>
</dbReference>
<name>A0AAV1DA96_OLDCO</name>
<reference evidence="3" key="1">
    <citation type="submission" date="2023-03" db="EMBL/GenBank/DDBJ databases">
        <authorList>
            <person name="Julca I."/>
        </authorList>
    </citation>
    <scope>NUCLEOTIDE SEQUENCE</scope>
</reference>
<keyword evidence="4" id="KW-1185">Reference proteome</keyword>
<dbReference type="Gene3D" id="1.25.40.10">
    <property type="entry name" value="Tetratricopeptide repeat domain"/>
    <property type="match status" value="2"/>
</dbReference>
<accession>A0AAV1DA96</accession>
<dbReference type="InterPro" id="IPR019734">
    <property type="entry name" value="TPR_rpt"/>
</dbReference>
<dbReference type="PANTHER" id="PTHR47329:SF1">
    <property type="entry name" value="OS05G0129900 PROTEIN"/>
    <property type="match status" value="1"/>
</dbReference>
<dbReference type="AlphaFoldDB" id="A0AAV1DA96"/>
<dbReference type="SUPFAM" id="SSF48452">
    <property type="entry name" value="TPR-like"/>
    <property type="match status" value="2"/>
</dbReference>
<dbReference type="PROSITE" id="PS50005">
    <property type="entry name" value="TPR"/>
    <property type="match status" value="2"/>
</dbReference>
<feature type="repeat" description="TPR" evidence="1">
    <location>
        <begin position="6"/>
        <end position="39"/>
    </location>
</feature>
<sequence length="446" mass="50308">MEISDAESNRRLGNARFKEKNYNAAIEYYSNSIGLLPTAESYANRALAYIKMKRYQEAEIDCTEALKLNRSCLNAYESRLYARRQLGKFDKSLEDANVCLSLKPNDQKIEKEIAELRILVQEEAARKVSDANSLKNLGDEQFELLNYGQTIKFYSESIDLNPTAIVYAKRALAYIKIKRFSEAENDCAEALSLNSGYSEAYFFRSLARKELGKVQDSIKDAISGLELNPENTELRQHCEELKALVEQGGEHVFLDINGGIAKYCSTLESAASQASKELKMSTKGLVREIEKLGSMLVMNMIVCFMVLCGCPMGKTFRLYLMGVFLLVGGYLIINAWGSMRVINNDIELERDKISDLKTNILLLREKVFEKGVWNILTKTDAMLKSLVVKDNVRFHIVFAVVILLLLGVVLPLTYFLLKDKEEGGTELGDEAIRMLVGEFSRRASST</sequence>
<keyword evidence="1" id="KW-0802">TPR repeat</keyword>
<dbReference type="Proteomes" id="UP001161247">
    <property type="component" value="Chromosome 4"/>
</dbReference>
<organism evidence="3 4">
    <name type="scientific">Oldenlandia corymbosa var. corymbosa</name>
    <dbReference type="NCBI Taxonomy" id="529605"/>
    <lineage>
        <taxon>Eukaryota</taxon>
        <taxon>Viridiplantae</taxon>
        <taxon>Streptophyta</taxon>
        <taxon>Embryophyta</taxon>
        <taxon>Tracheophyta</taxon>
        <taxon>Spermatophyta</taxon>
        <taxon>Magnoliopsida</taxon>
        <taxon>eudicotyledons</taxon>
        <taxon>Gunneridae</taxon>
        <taxon>Pentapetalae</taxon>
        <taxon>asterids</taxon>
        <taxon>lamiids</taxon>
        <taxon>Gentianales</taxon>
        <taxon>Rubiaceae</taxon>
        <taxon>Rubioideae</taxon>
        <taxon>Spermacoceae</taxon>
        <taxon>Hedyotis-Oldenlandia complex</taxon>
        <taxon>Oldenlandia</taxon>
    </lineage>
</organism>
<dbReference type="SMART" id="SM00028">
    <property type="entry name" value="TPR"/>
    <property type="match status" value="6"/>
</dbReference>
<feature type="transmembrane region" description="Helical" evidence="2">
    <location>
        <begin position="292"/>
        <end position="311"/>
    </location>
</feature>
<feature type="repeat" description="TPR" evidence="1">
    <location>
        <begin position="131"/>
        <end position="164"/>
    </location>
</feature>
<protein>
    <submittedName>
        <fullName evidence="3">OLC1v1002083C1</fullName>
    </submittedName>
</protein>
<evidence type="ECO:0000256" key="1">
    <source>
        <dbReference type="PROSITE-ProRule" id="PRU00339"/>
    </source>
</evidence>
<feature type="transmembrane region" description="Helical" evidence="2">
    <location>
        <begin position="318"/>
        <end position="337"/>
    </location>
</feature>
<dbReference type="PANTHER" id="PTHR47329">
    <property type="entry name" value="OS05G0129900 PROTEIN"/>
    <property type="match status" value="1"/>
</dbReference>
<evidence type="ECO:0000313" key="4">
    <source>
        <dbReference type="Proteomes" id="UP001161247"/>
    </source>
</evidence>
<proteinExistence type="predicted"/>
<dbReference type="EMBL" id="OX459121">
    <property type="protein sequence ID" value="CAI9103572.1"/>
    <property type="molecule type" value="Genomic_DNA"/>
</dbReference>
<dbReference type="Pfam" id="PF13181">
    <property type="entry name" value="TPR_8"/>
    <property type="match status" value="1"/>
</dbReference>